<reference evidence="1" key="1">
    <citation type="submission" date="2021-07" db="EMBL/GenBank/DDBJ databases">
        <authorList>
            <person name="Catto M.A."/>
            <person name="Jacobson A."/>
            <person name="Kennedy G."/>
            <person name="Labadie P."/>
            <person name="Hunt B.G."/>
            <person name="Srinivasan R."/>
        </authorList>
    </citation>
    <scope>NUCLEOTIDE SEQUENCE</scope>
    <source>
        <strain evidence="1">PL_HMW_Pooled</strain>
        <tissue evidence="1">Head</tissue>
    </source>
</reference>
<organism evidence="1 2">
    <name type="scientific">Frankliniella fusca</name>
    <dbReference type="NCBI Taxonomy" id="407009"/>
    <lineage>
        <taxon>Eukaryota</taxon>
        <taxon>Metazoa</taxon>
        <taxon>Ecdysozoa</taxon>
        <taxon>Arthropoda</taxon>
        <taxon>Hexapoda</taxon>
        <taxon>Insecta</taxon>
        <taxon>Pterygota</taxon>
        <taxon>Neoptera</taxon>
        <taxon>Paraneoptera</taxon>
        <taxon>Thysanoptera</taxon>
        <taxon>Terebrantia</taxon>
        <taxon>Thripoidea</taxon>
        <taxon>Thripidae</taxon>
        <taxon>Frankliniella</taxon>
    </lineage>
</organism>
<gene>
    <name evidence="1" type="ORF">KUF71_020496</name>
</gene>
<keyword evidence="2" id="KW-1185">Reference proteome</keyword>
<comment type="caution">
    <text evidence="1">The sequence shown here is derived from an EMBL/GenBank/DDBJ whole genome shotgun (WGS) entry which is preliminary data.</text>
</comment>
<keyword evidence="1" id="KW-0032">Aminotransferase</keyword>
<dbReference type="AlphaFoldDB" id="A0AAE1GX89"/>
<evidence type="ECO:0000313" key="1">
    <source>
        <dbReference type="EMBL" id="KAK3910682.1"/>
    </source>
</evidence>
<accession>A0AAE1GX89</accession>
<proteinExistence type="predicted"/>
<name>A0AAE1GX89_9NEOP</name>
<evidence type="ECO:0000313" key="2">
    <source>
        <dbReference type="Proteomes" id="UP001219518"/>
    </source>
</evidence>
<sequence length="104" mass="11778">MLMRNMNFDSGLCVQWYDWEAHEGLGDNALCCQPVEGDRIVIIPRIVLTTDEFRVDSLICTVSRVQSKADLKIMIGDAAMQGSMLFDTQTVKFTVKEVFDEIVN</sequence>
<dbReference type="Proteomes" id="UP001219518">
    <property type="component" value="Unassembled WGS sequence"/>
</dbReference>
<reference evidence="1" key="2">
    <citation type="journal article" date="2023" name="BMC Genomics">
        <title>Pest status, molecular evolution, and epigenetic factors derived from the genome assembly of Frankliniella fusca, a thysanopteran phytovirus vector.</title>
        <authorList>
            <person name="Catto M.A."/>
            <person name="Labadie P.E."/>
            <person name="Jacobson A.L."/>
            <person name="Kennedy G.G."/>
            <person name="Srinivasan R."/>
            <person name="Hunt B.G."/>
        </authorList>
    </citation>
    <scope>NUCLEOTIDE SEQUENCE</scope>
    <source>
        <strain evidence="1">PL_HMW_Pooled</strain>
    </source>
</reference>
<keyword evidence="1" id="KW-0808">Transferase</keyword>
<dbReference type="EMBL" id="JAHWGI010000183">
    <property type="protein sequence ID" value="KAK3910682.1"/>
    <property type="molecule type" value="Genomic_DNA"/>
</dbReference>
<dbReference type="GO" id="GO:0008483">
    <property type="term" value="F:transaminase activity"/>
    <property type="evidence" value="ECO:0007669"/>
    <property type="project" value="UniProtKB-KW"/>
</dbReference>
<protein>
    <submittedName>
        <fullName evidence="1">Ornithine aminotransferase, mitochondrial</fullName>
    </submittedName>
</protein>